<dbReference type="Proteomes" id="UP000016665">
    <property type="component" value="Unplaced"/>
</dbReference>
<evidence type="ECO:0000256" key="4">
    <source>
        <dbReference type="ARBA" id="ARBA00023098"/>
    </source>
</evidence>
<gene>
    <name evidence="6" type="primary">LOC101821901</name>
</gene>
<dbReference type="InterPro" id="IPR038765">
    <property type="entry name" value="Papain-like_cys_pep_sf"/>
</dbReference>
<evidence type="ECO:0000256" key="1">
    <source>
        <dbReference type="ARBA" id="ARBA00007824"/>
    </source>
</evidence>
<keyword evidence="4" id="KW-0443">Lipid metabolism</keyword>
<keyword evidence="3" id="KW-0378">Hydrolase</keyword>
<dbReference type="Ensembl" id="ENSFALT00000032808.1">
    <property type="protein sequence ID" value="ENSFALP00000033604.1"/>
    <property type="gene ID" value="ENSFALG00000008038.2"/>
</dbReference>
<feature type="domain" description="LRAT" evidence="5">
    <location>
        <begin position="13"/>
        <end position="127"/>
    </location>
</feature>
<dbReference type="Pfam" id="PF04970">
    <property type="entry name" value="LRAT"/>
    <property type="match status" value="3"/>
</dbReference>
<dbReference type="GeneTree" id="ENSGT00940000162660"/>
<comment type="similarity">
    <text evidence="1">Belongs to the H-rev107 family.</text>
</comment>
<keyword evidence="7" id="KW-1185">Reference proteome</keyword>
<evidence type="ECO:0000313" key="6">
    <source>
        <dbReference type="Ensembl" id="ENSFALP00000033604.1"/>
    </source>
</evidence>
<name>A0A803WF48_FICAL</name>
<dbReference type="PANTHER" id="PTHR13943:SF77">
    <property type="entry name" value="LRAT DOMAIN-CONTAINING PROTEIN"/>
    <property type="match status" value="1"/>
</dbReference>
<keyword evidence="2" id="KW-0808">Transferase</keyword>
<dbReference type="GO" id="GO:0005737">
    <property type="term" value="C:cytoplasm"/>
    <property type="evidence" value="ECO:0007669"/>
    <property type="project" value="TreeGrafter"/>
</dbReference>
<protein>
    <recommendedName>
        <fullName evidence="5">LRAT domain-containing protein</fullName>
    </recommendedName>
</protein>
<evidence type="ECO:0000256" key="2">
    <source>
        <dbReference type="ARBA" id="ARBA00022679"/>
    </source>
</evidence>
<dbReference type="InterPro" id="IPR007053">
    <property type="entry name" value="LRAT_dom"/>
</dbReference>
<reference evidence="6" key="1">
    <citation type="submission" date="2025-08" db="UniProtKB">
        <authorList>
            <consortium name="Ensembl"/>
        </authorList>
    </citation>
    <scope>IDENTIFICATION</scope>
</reference>
<dbReference type="AlphaFoldDB" id="A0A803WF48"/>
<evidence type="ECO:0000313" key="7">
    <source>
        <dbReference type="Proteomes" id="UP000016665"/>
    </source>
</evidence>
<dbReference type="InterPro" id="IPR051496">
    <property type="entry name" value="H-rev107_PLA/AT"/>
</dbReference>
<dbReference type="SUPFAM" id="SSF54001">
    <property type="entry name" value="Cysteine proteinases"/>
    <property type="match status" value="1"/>
</dbReference>
<evidence type="ECO:0000259" key="5">
    <source>
        <dbReference type="PROSITE" id="PS51934"/>
    </source>
</evidence>
<accession>A0A803WF48</accession>
<dbReference type="GO" id="GO:0070292">
    <property type="term" value="P:N-acylphosphatidylethanolamine metabolic process"/>
    <property type="evidence" value="ECO:0007669"/>
    <property type="project" value="TreeGrafter"/>
</dbReference>
<evidence type="ECO:0000256" key="3">
    <source>
        <dbReference type="ARBA" id="ARBA00022801"/>
    </source>
</evidence>
<dbReference type="GO" id="GO:0016410">
    <property type="term" value="F:N-acyltransferase activity"/>
    <property type="evidence" value="ECO:0007669"/>
    <property type="project" value="TreeGrafter"/>
</dbReference>
<dbReference type="GO" id="GO:0008970">
    <property type="term" value="F:phospholipase A1 activity"/>
    <property type="evidence" value="ECO:0007669"/>
    <property type="project" value="TreeGrafter"/>
</dbReference>
<organism evidence="6 7">
    <name type="scientific">Ficedula albicollis</name>
    <name type="common">Collared flycatcher</name>
    <name type="synonym">Muscicapa albicollis</name>
    <dbReference type="NCBI Taxonomy" id="59894"/>
    <lineage>
        <taxon>Eukaryota</taxon>
        <taxon>Metazoa</taxon>
        <taxon>Chordata</taxon>
        <taxon>Craniata</taxon>
        <taxon>Vertebrata</taxon>
        <taxon>Euteleostomi</taxon>
        <taxon>Archelosauria</taxon>
        <taxon>Archosauria</taxon>
        <taxon>Dinosauria</taxon>
        <taxon>Saurischia</taxon>
        <taxon>Theropoda</taxon>
        <taxon>Coelurosauria</taxon>
        <taxon>Aves</taxon>
        <taxon>Neognathae</taxon>
        <taxon>Neoaves</taxon>
        <taxon>Telluraves</taxon>
        <taxon>Australaves</taxon>
        <taxon>Passeriformes</taxon>
        <taxon>Muscicapidae</taxon>
        <taxon>Ficedula</taxon>
    </lineage>
</organism>
<proteinExistence type="inferred from homology"/>
<dbReference type="PROSITE" id="PS51934">
    <property type="entry name" value="LRAT"/>
    <property type="match status" value="3"/>
</dbReference>
<dbReference type="Gene3D" id="3.90.1720.10">
    <property type="entry name" value="endopeptidase domain like (from Nostoc punctiforme)"/>
    <property type="match status" value="3"/>
</dbReference>
<feature type="domain" description="LRAT" evidence="5">
    <location>
        <begin position="289"/>
        <end position="319"/>
    </location>
</feature>
<dbReference type="GO" id="GO:0004623">
    <property type="term" value="F:phospholipase A2 activity"/>
    <property type="evidence" value="ECO:0007669"/>
    <property type="project" value="TreeGrafter"/>
</dbReference>
<feature type="domain" description="LRAT" evidence="5">
    <location>
        <begin position="153"/>
        <end position="267"/>
    </location>
</feature>
<reference evidence="6" key="2">
    <citation type="submission" date="2025-09" db="UniProtKB">
        <authorList>
            <consortium name="Ensembl"/>
        </authorList>
    </citation>
    <scope>IDENTIFICATION</scope>
</reference>
<sequence length="319" mass="36560">MGQDNCKPQPGDLIEIDRPLHHHWALYMGDGYVIHLIPIGKREGKKKGVKVPVFIRTVKKELLMEVAGNDKYRVNNKSDQDHTPLPVEKIISCAVAYIGKELTYCSFGSNCERFVKKLRYGEGVSEQWRVFVGNELHILDMRDDKEYPKPGDLIEIKREYYDHWALYVGDGYVIHLTPVDQKVPTMSTRNGMIVIRTVMRELLKEVAGNDAWAVNNKYDKYRSPLPVEEIIRRAEGCISKNLPDDVFCSNIEHFVTKLRYGGQLRAFVNGMLHILDIGDDEDDPIPGDLIEIKREYYDHWALYVGDGYVIHVTPIGKAG</sequence>
<dbReference type="PANTHER" id="PTHR13943">
    <property type="entry name" value="HRAS-LIKE SUPPRESSOR - RELATED"/>
    <property type="match status" value="1"/>
</dbReference>